<comment type="caution">
    <text evidence="1">The sequence shown here is derived from an EMBL/GenBank/DDBJ whole genome shotgun (WGS) entry which is preliminary data.</text>
</comment>
<dbReference type="SUPFAM" id="SSF56672">
    <property type="entry name" value="DNA/RNA polymerases"/>
    <property type="match status" value="1"/>
</dbReference>
<dbReference type="CDD" id="cd09272">
    <property type="entry name" value="RNase_HI_RT_Ty1"/>
    <property type="match status" value="1"/>
</dbReference>
<dbReference type="AlphaFoldDB" id="A0A438G346"/>
<dbReference type="PANTHER" id="PTHR11439:SF440">
    <property type="entry name" value="INTEGRASE CATALYTIC DOMAIN-CONTAINING PROTEIN"/>
    <property type="match status" value="1"/>
</dbReference>
<name>A0A438G346_VITVI</name>
<proteinExistence type="predicted"/>
<accession>A0A438G346</accession>
<evidence type="ECO:0000313" key="2">
    <source>
        <dbReference type="Proteomes" id="UP000288805"/>
    </source>
</evidence>
<evidence type="ECO:0000313" key="1">
    <source>
        <dbReference type="EMBL" id="RVW66626.1"/>
    </source>
</evidence>
<dbReference type="EMBL" id="QGNW01000640">
    <property type="protein sequence ID" value="RVW66626.1"/>
    <property type="molecule type" value="Genomic_DNA"/>
</dbReference>
<reference evidence="1 2" key="1">
    <citation type="journal article" date="2018" name="PLoS Genet.">
        <title>Population sequencing reveals clonal diversity and ancestral inbreeding in the grapevine cultivar Chardonnay.</title>
        <authorList>
            <person name="Roach M.J."/>
            <person name="Johnson D.L."/>
            <person name="Bohlmann J."/>
            <person name="van Vuuren H.J."/>
            <person name="Jones S.J."/>
            <person name="Pretorius I.S."/>
            <person name="Schmidt S.A."/>
            <person name="Borneman A.R."/>
        </authorList>
    </citation>
    <scope>NUCLEOTIDE SEQUENCE [LARGE SCALE GENOMIC DNA]</scope>
    <source>
        <strain evidence="2">cv. Chardonnay</strain>
        <tissue evidence="1">Leaf</tissue>
    </source>
</reference>
<dbReference type="InterPro" id="IPR043502">
    <property type="entry name" value="DNA/RNA_pol_sf"/>
</dbReference>
<organism evidence="1 2">
    <name type="scientific">Vitis vinifera</name>
    <name type="common">Grape</name>
    <dbReference type="NCBI Taxonomy" id="29760"/>
    <lineage>
        <taxon>Eukaryota</taxon>
        <taxon>Viridiplantae</taxon>
        <taxon>Streptophyta</taxon>
        <taxon>Embryophyta</taxon>
        <taxon>Tracheophyta</taxon>
        <taxon>Spermatophyta</taxon>
        <taxon>Magnoliopsida</taxon>
        <taxon>eudicotyledons</taxon>
        <taxon>Gunneridae</taxon>
        <taxon>Pentapetalae</taxon>
        <taxon>rosids</taxon>
        <taxon>Vitales</taxon>
        <taxon>Vitaceae</taxon>
        <taxon>Viteae</taxon>
        <taxon>Vitis</taxon>
    </lineage>
</organism>
<dbReference type="Proteomes" id="UP000288805">
    <property type="component" value="Unassembled WGS sequence"/>
</dbReference>
<sequence>MSGCRPSDTLMDPNKLRELTKGVPIEIGRYQWLVGKLIYLSHTRPDIAFTVSVMNQFMHSPYEKHLETVYRILRYLKSTPRMRSMFKKSDKRSVEVFIDANQAGSITDRRSTSGYCAFLWVNLVTWRSKEQNMVAQSSAEVEFKYMENGVCEILWLKRVLEKLKLNLEPLMKLFNDNKVVISIANNPVQHDRTKHVKIDRHFIKEKLESDVICMPFVTIGKQIADASINIYTPT</sequence>
<gene>
    <name evidence="1" type="primary">RE1_515</name>
    <name evidence="1" type="ORF">CK203_065436</name>
</gene>
<protein>
    <submittedName>
        <fullName evidence="1">Retrovirus-related Pol polyprotein from transposon RE1</fullName>
    </submittedName>
</protein>
<dbReference type="PANTHER" id="PTHR11439">
    <property type="entry name" value="GAG-POL-RELATED RETROTRANSPOSON"/>
    <property type="match status" value="1"/>
</dbReference>